<keyword evidence="1" id="KW-0472">Membrane</keyword>
<keyword evidence="1" id="KW-1133">Transmembrane helix</keyword>
<gene>
    <name evidence="3" type="ORF">GCM10023188_30730</name>
</gene>
<dbReference type="EMBL" id="BAABHC010000016">
    <property type="protein sequence ID" value="GAA4437009.1"/>
    <property type="molecule type" value="Genomic_DNA"/>
</dbReference>
<protein>
    <submittedName>
        <fullName evidence="3">Type II CAAX endopeptidase family protein</fullName>
    </submittedName>
</protein>
<dbReference type="InterPro" id="IPR003675">
    <property type="entry name" value="Rce1/LyrA-like_dom"/>
</dbReference>
<feature type="domain" description="CAAX prenyl protease 2/Lysostaphin resistance protein A-like" evidence="2">
    <location>
        <begin position="124"/>
        <end position="230"/>
    </location>
</feature>
<comment type="caution">
    <text evidence="3">The sequence shown here is derived from an EMBL/GenBank/DDBJ whole genome shotgun (WGS) entry which is preliminary data.</text>
</comment>
<dbReference type="PANTHER" id="PTHR35797:SF1">
    <property type="entry name" value="PROTEASE"/>
    <property type="match status" value="1"/>
</dbReference>
<accession>A0ABP8LXC0</accession>
<feature type="transmembrane region" description="Helical" evidence="1">
    <location>
        <begin position="120"/>
        <end position="137"/>
    </location>
</feature>
<feature type="transmembrane region" description="Helical" evidence="1">
    <location>
        <begin position="36"/>
        <end position="57"/>
    </location>
</feature>
<feature type="transmembrane region" description="Helical" evidence="1">
    <location>
        <begin position="78"/>
        <end position="100"/>
    </location>
</feature>
<evidence type="ECO:0000259" key="2">
    <source>
        <dbReference type="Pfam" id="PF02517"/>
    </source>
</evidence>
<dbReference type="InterPro" id="IPR042150">
    <property type="entry name" value="MmRce1-like"/>
</dbReference>
<dbReference type="Pfam" id="PF02517">
    <property type="entry name" value="Rce1-like"/>
    <property type="match status" value="1"/>
</dbReference>
<evidence type="ECO:0000256" key="1">
    <source>
        <dbReference type="SAM" id="Phobius"/>
    </source>
</evidence>
<sequence>MSSRIDQHRLFIPLALLLSWGPWVVALLSQKGFDAGVVKGLLLLGLLGPAVSAWLLLRNKPDRVKRIFLNRIIDFRLISVRGYLFIVLVPVMLPLLSVLVSTLAGYSFHQLQLSEEATRSAPYFFTFLAYTLLVGPLPEEIGWRGYLLESLRNDFSGLQSSFIIALVWGIWHVPLFFVEGYPLQGFIASPLLLFTFFGNLFPLSILYTWLYYANRRSILAAILFHFMINYAGTIIRISPFTELVQFIWLLVIALFLVLQNKRIFLLRI</sequence>
<feature type="transmembrane region" description="Helical" evidence="1">
    <location>
        <begin position="190"/>
        <end position="211"/>
    </location>
</feature>
<proteinExistence type="predicted"/>
<evidence type="ECO:0000313" key="3">
    <source>
        <dbReference type="EMBL" id="GAA4437009.1"/>
    </source>
</evidence>
<evidence type="ECO:0000313" key="4">
    <source>
        <dbReference type="Proteomes" id="UP001500552"/>
    </source>
</evidence>
<feature type="transmembrane region" description="Helical" evidence="1">
    <location>
        <begin position="218"/>
        <end position="237"/>
    </location>
</feature>
<dbReference type="Proteomes" id="UP001500552">
    <property type="component" value="Unassembled WGS sequence"/>
</dbReference>
<reference evidence="4" key="1">
    <citation type="journal article" date="2019" name="Int. J. Syst. Evol. Microbiol.">
        <title>The Global Catalogue of Microorganisms (GCM) 10K type strain sequencing project: providing services to taxonomists for standard genome sequencing and annotation.</title>
        <authorList>
            <consortium name="The Broad Institute Genomics Platform"/>
            <consortium name="The Broad Institute Genome Sequencing Center for Infectious Disease"/>
            <person name="Wu L."/>
            <person name="Ma J."/>
        </authorList>
    </citation>
    <scope>NUCLEOTIDE SEQUENCE [LARGE SCALE GENOMIC DNA]</scope>
    <source>
        <strain evidence="4">JCM 17926</strain>
    </source>
</reference>
<name>A0ABP8LXC0_9BACT</name>
<keyword evidence="4" id="KW-1185">Reference proteome</keyword>
<keyword evidence="1" id="KW-0812">Transmembrane</keyword>
<dbReference type="PANTHER" id="PTHR35797">
    <property type="entry name" value="PROTEASE-RELATED"/>
    <property type="match status" value="1"/>
</dbReference>
<dbReference type="RefSeq" id="WP_345160339.1">
    <property type="nucleotide sequence ID" value="NZ_BAABHC010000016.1"/>
</dbReference>
<feature type="transmembrane region" description="Helical" evidence="1">
    <location>
        <begin position="158"/>
        <end position="178"/>
    </location>
</feature>
<organism evidence="3 4">
    <name type="scientific">Pontibacter saemangeumensis</name>
    <dbReference type="NCBI Taxonomy" id="1084525"/>
    <lineage>
        <taxon>Bacteria</taxon>
        <taxon>Pseudomonadati</taxon>
        <taxon>Bacteroidota</taxon>
        <taxon>Cytophagia</taxon>
        <taxon>Cytophagales</taxon>
        <taxon>Hymenobacteraceae</taxon>
        <taxon>Pontibacter</taxon>
    </lineage>
</organism>
<feature type="transmembrane region" description="Helical" evidence="1">
    <location>
        <begin position="243"/>
        <end position="259"/>
    </location>
</feature>